<proteinExistence type="predicted"/>
<gene>
    <name evidence="1" type="ORF">MIT9_P2309</name>
</gene>
<protein>
    <submittedName>
        <fullName evidence="1">Uncharacterized protein</fullName>
    </submittedName>
</protein>
<reference evidence="2" key="1">
    <citation type="journal article" date="2024" name="Int. J. Syst. Evol. Microbiol.">
        <title>Methylomarinovum tepidoasis sp. nov., a moderately thermophilic methanotroph of the family Methylothermaceae isolated from a deep-sea hydrothermal field.</title>
        <authorList>
            <person name="Hirayama H."/>
            <person name="Takaki Y."/>
            <person name="Abe M."/>
            <person name="Miyazaki M."/>
            <person name="Uematsu K."/>
            <person name="Matsui Y."/>
            <person name="Takai K."/>
        </authorList>
    </citation>
    <scope>NUCLEOTIDE SEQUENCE [LARGE SCALE GENOMIC DNA]</scope>
    <source>
        <strain evidence="2">IT-9</strain>
    </source>
</reference>
<dbReference type="AlphaFoldDB" id="A0AAU9C4Q3"/>
<evidence type="ECO:0000313" key="2">
    <source>
        <dbReference type="Proteomes" id="UP001321825"/>
    </source>
</evidence>
<dbReference type="Proteomes" id="UP001321825">
    <property type="component" value="Chromosome"/>
</dbReference>
<evidence type="ECO:0000313" key="1">
    <source>
        <dbReference type="EMBL" id="BCX82723.1"/>
    </source>
</evidence>
<dbReference type="KEGG" id="mcau:MIT9_P2309"/>
<dbReference type="RefSeq" id="WP_317705111.1">
    <property type="nucleotide sequence ID" value="NZ_AP024714.1"/>
</dbReference>
<accession>A0AAU9C4Q3</accession>
<dbReference type="EMBL" id="AP024714">
    <property type="protein sequence ID" value="BCX82723.1"/>
    <property type="molecule type" value="Genomic_DNA"/>
</dbReference>
<name>A0AAU9C4Q3_9GAMM</name>
<sequence>MSVIEGIYHNPDTGTGERRTLACDANGRLLLAPTLVESWNAGAMIPRATFTTPPVDLGEATAYTLLIARKSGIASKLEALEIQTSVDGTRWLPAAGIYRNQNVAWYRPAQGSEYFTVLPFIAPGQAWRRRKLCRRKDIAETFRAT</sequence>
<organism evidence="1 2">
    <name type="scientific">Methylomarinovum caldicuralii</name>
    <dbReference type="NCBI Taxonomy" id="438856"/>
    <lineage>
        <taxon>Bacteria</taxon>
        <taxon>Pseudomonadati</taxon>
        <taxon>Pseudomonadota</taxon>
        <taxon>Gammaproteobacteria</taxon>
        <taxon>Methylococcales</taxon>
        <taxon>Methylothermaceae</taxon>
        <taxon>Methylomarinovum</taxon>
    </lineage>
</organism>
<keyword evidence="2" id="KW-1185">Reference proteome</keyword>